<keyword evidence="1" id="KW-1133">Transmembrane helix</keyword>
<accession>A0A1K9ZQN5</accession>
<dbReference type="Proteomes" id="UP000182660">
    <property type="component" value="Unassembled WGS sequence"/>
</dbReference>
<dbReference type="RefSeq" id="WP_075472485.1">
    <property type="nucleotide sequence ID" value="NZ_CAWQZC010000103.1"/>
</dbReference>
<dbReference type="OrthoDB" id="6402242at2"/>
<organism evidence="3 5">
    <name type="scientific">Moritella viscosa</name>
    <dbReference type="NCBI Taxonomy" id="80854"/>
    <lineage>
        <taxon>Bacteria</taxon>
        <taxon>Pseudomonadati</taxon>
        <taxon>Pseudomonadota</taxon>
        <taxon>Gammaproteobacteria</taxon>
        <taxon>Alteromonadales</taxon>
        <taxon>Moritellaceae</taxon>
        <taxon>Moritella</taxon>
    </lineage>
</organism>
<evidence type="ECO:0000256" key="1">
    <source>
        <dbReference type="SAM" id="Phobius"/>
    </source>
</evidence>
<reference evidence="3 5" key="1">
    <citation type="submission" date="2016-11" db="EMBL/GenBank/DDBJ databases">
        <authorList>
            <person name="Jaros S."/>
            <person name="Januszkiewicz K."/>
            <person name="Wedrychowicz H."/>
        </authorList>
    </citation>
    <scope>NUCLEOTIDE SEQUENCE [LARGE SCALE GENOMIC DNA]</scope>
    <source>
        <strain evidence="3">NVI 5450</strain>
    </source>
</reference>
<evidence type="ECO:0000313" key="5">
    <source>
        <dbReference type="Proteomes" id="UP000183794"/>
    </source>
</evidence>
<name>A0A1K9ZQN5_9GAMM</name>
<reference evidence="2 4" key="2">
    <citation type="submission" date="2016-11" db="EMBL/GenBank/DDBJ databases">
        <authorList>
            <person name="Klemetsen T."/>
        </authorList>
    </citation>
    <scope>NUCLEOTIDE SEQUENCE [LARGE SCALE GENOMIC DNA]</scope>
    <source>
        <strain evidence="2">MT 2528</strain>
    </source>
</reference>
<feature type="transmembrane region" description="Helical" evidence="1">
    <location>
        <begin position="16"/>
        <end position="40"/>
    </location>
</feature>
<keyword evidence="1" id="KW-0812">Transmembrane</keyword>
<evidence type="ECO:0008006" key="6">
    <source>
        <dbReference type="Google" id="ProtNLM"/>
    </source>
</evidence>
<dbReference type="Pfam" id="PF11346">
    <property type="entry name" value="DUF3149"/>
    <property type="match status" value="1"/>
</dbReference>
<evidence type="ECO:0000313" key="4">
    <source>
        <dbReference type="Proteomes" id="UP000182660"/>
    </source>
</evidence>
<proteinExistence type="predicted"/>
<dbReference type="Proteomes" id="UP000183794">
    <property type="component" value="Unassembled WGS sequence"/>
</dbReference>
<sequence>MEIWTKLLSDLFSDTVGIASFSVIALTFIIVSVLISMFIVKSR</sequence>
<keyword evidence="4" id="KW-1185">Reference proteome</keyword>
<protein>
    <recommendedName>
        <fullName evidence="6">DUF3149 domain-containing protein</fullName>
    </recommendedName>
</protein>
<dbReference type="EMBL" id="FPLJ01000059">
    <property type="protein sequence ID" value="SGY93812.1"/>
    <property type="molecule type" value="Genomic_DNA"/>
</dbReference>
<evidence type="ECO:0000313" key="3">
    <source>
        <dbReference type="EMBL" id="SGZ05083.1"/>
    </source>
</evidence>
<dbReference type="AlphaFoldDB" id="A0A1K9ZQN5"/>
<dbReference type="InterPro" id="IPR021494">
    <property type="entry name" value="DUF3149"/>
</dbReference>
<keyword evidence="1" id="KW-0472">Membrane</keyword>
<dbReference type="GeneID" id="61296491"/>
<gene>
    <name evidence="2" type="ORF">MT2528_2651</name>
    <name evidence="3" type="ORF">NVI5450_2865</name>
</gene>
<dbReference type="EMBL" id="FPLD01000073">
    <property type="protein sequence ID" value="SGZ05083.1"/>
    <property type="molecule type" value="Genomic_DNA"/>
</dbReference>
<evidence type="ECO:0000313" key="2">
    <source>
        <dbReference type="EMBL" id="SGY93812.1"/>
    </source>
</evidence>